<dbReference type="PANTHER" id="PTHR44688">
    <property type="entry name" value="DNA-BINDING TRANSCRIPTIONAL ACTIVATOR DEVR_DOSR"/>
    <property type="match status" value="1"/>
</dbReference>
<comment type="caution">
    <text evidence="5">The sequence shown here is derived from an EMBL/GenBank/DDBJ whole genome shotgun (WGS) entry which is preliminary data.</text>
</comment>
<keyword evidence="6" id="KW-1185">Reference proteome</keyword>
<organism evidence="5 6">
    <name type="scientific">Arthrobacter stackebrandtii</name>
    <dbReference type="NCBI Taxonomy" id="272161"/>
    <lineage>
        <taxon>Bacteria</taxon>
        <taxon>Bacillati</taxon>
        <taxon>Actinomycetota</taxon>
        <taxon>Actinomycetes</taxon>
        <taxon>Micrococcales</taxon>
        <taxon>Micrococcaceae</taxon>
        <taxon>Arthrobacter</taxon>
    </lineage>
</organism>
<dbReference type="Gene3D" id="1.10.10.10">
    <property type="entry name" value="Winged helix-like DNA-binding domain superfamily/Winged helix DNA-binding domain"/>
    <property type="match status" value="1"/>
</dbReference>
<accession>A0ABS4YYX6</accession>
<protein>
    <submittedName>
        <fullName evidence="5">DNA-binding NarL/FixJ family response regulator</fullName>
    </submittedName>
</protein>
<dbReference type="InterPro" id="IPR016032">
    <property type="entry name" value="Sig_transdc_resp-reg_C-effctor"/>
</dbReference>
<dbReference type="SUPFAM" id="SSF46894">
    <property type="entry name" value="C-terminal effector domain of the bipartite response regulators"/>
    <property type="match status" value="1"/>
</dbReference>
<dbReference type="PRINTS" id="PR00038">
    <property type="entry name" value="HTHLUXR"/>
</dbReference>
<dbReference type="PROSITE" id="PS00622">
    <property type="entry name" value="HTH_LUXR_1"/>
    <property type="match status" value="1"/>
</dbReference>
<evidence type="ECO:0000256" key="3">
    <source>
        <dbReference type="ARBA" id="ARBA00023163"/>
    </source>
</evidence>
<keyword evidence="3" id="KW-0804">Transcription</keyword>
<reference evidence="5 6" key="1">
    <citation type="submission" date="2021-03" db="EMBL/GenBank/DDBJ databases">
        <title>Sequencing the genomes of 1000 actinobacteria strains.</title>
        <authorList>
            <person name="Klenk H.-P."/>
        </authorList>
    </citation>
    <scope>NUCLEOTIDE SEQUENCE [LARGE SCALE GENOMIC DNA]</scope>
    <source>
        <strain evidence="5 6">DSM 16005</strain>
    </source>
</reference>
<dbReference type="GO" id="GO:0003677">
    <property type="term" value="F:DNA binding"/>
    <property type="evidence" value="ECO:0007669"/>
    <property type="project" value="UniProtKB-KW"/>
</dbReference>
<gene>
    <name evidence="5" type="ORF">JOF48_002786</name>
</gene>
<evidence type="ECO:0000313" key="5">
    <source>
        <dbReference type="EMBL" id="MBP2413987.1"/>
    </source>
</evidence>
<feature type="domain" description="HTH luxR-type" evidence="4">
    <location>
        <begin position="1"/>
        <end position="54"/>
    </location>
</feature>
<evidence type="ECO:0000313" key="6">
    <source>
        <dbReference type="Proteomes" id="UP000711614"/>
    </source>
</evidence>
<proteinExistence type="predicted"/>
<keyword evidence="2 5" id="KW-0238">DNA-binding</keyword>
<dbReference type="EMBL" id="JAGIOI010000001">
    <property type="protein sequence ID" value="MBP2413987.1"/>
    <property type="molecule type" value="Genomic_DNA"/>
</dbReference>
<name>A0ABS4YYX6_9MICC</name>
<dbReference type="Pfam" id="PF00196">
    <property type="entry name" value="GerE"/>
    <property type="match status" value="1"/>
</dbReference>
<sequence length="59" mass="5985">MANAASPAAGYSNSEIGARLFLVEGTVKGHVSSILIKLGARNRVQAAVMAYQGGVVPQG</sequence>
<dbReference type="SMART" id="SM00421">
    <property type="entry name" value="HTH_LUXR"/>
    <property type="match status" value="1"/>
</dbReference>
<dbReference type="InterPro" id="IPR036388">
    <property type="entry name" value="WH-like_DNA-bd_sf"/>
</dbReference>
<dbReference type="InterPro" id="IPR000792">
    <property type="entry name" value="Tscrpt_reg_LuxR_C"/>
</dbReference>
<dbReference type="Proteomes" id="UP000711614">
    <property type="component" value="Unassembled WGS sequence"/>
</dbReference>
<dbReference type="RefSeq" id="WP_209681624.1">
    <property type="nucleotide sequence ID" value="NZ_JAGIOI010000001.1"/>
</dbReference>
<evidence type="ECO:0000256" key="1">
    <source>
        <dbReference type="ARBA" id="ARBA00023015"/>
    </source>
</evidence>
<dbReference type="PANTHER" id="PTHR44688:SF16">
    <property type="entry name" value="DNA-BINDING TRANSCRIPTIONAL ACTIVATOR DEVR_DOSR"/>
    <property type="match status" value="1"/>
</dbReference>
<dbReference type="CDD" id="cd06170">
    <property type="entry name" value="LuxR_C_like"/>
    <property type="match status" value="1"/>
</dbReference>
<keyword evidence="1" id="KW-0805">Transcription regulation</keyword>
<dbReference type="PROSITE" id="PS50043">
    <property type="entry name" value="HTH_LUXR_2"/>
    <property type="match status" value="1"/>
</dbReference>
<evidence type="ECO:0000256" key="2">
    <source>
        <dbReference type="ARBA" id="ARBA00023125"/>
    </source>
</evidence>
<evidence type="ECO:0000259" key="4">
    <source>
        <dbReference type="PROSITE" id="PS50043"/>
    </source>
</evidence>